<dbReference type="GO" id="GO:0016747">
    <property type="term" value="F:acyltransferase activity, transferring groups other than amino-acyl groups"/>
    <property type="evidence" value="ECO:0007669"/>
    <property type="project" value="InterPro"/>
</dbReference>
<sequence length="75" mass="8589">MERAEQIGGGKAVATVLAIGTANPPNFILQEDYPDFYFRVTNSDHLHRLKQKFKRICMFLIFASHSLAYIFLITL</sequence>
<dbReference type="Proteomes" id="UP000008827">
    <property type="component" value="Chromosome 6"/>
</dbReference>
<dbReference type="SUPFAM" id="SSF53901">
    <property type="entry name" value="Thiolase-like"/>
    <property type="match status" value="1"/>
</dbReference>
<dbReference type="Gramene" id="KRH53322">
    <property type="protein sequence ID" value="KRH53322"/>
    <property type="gene ID" value="GLYMA_06G118600"/>
</dbReference>
<reference evidence="3" key="3">
    <citation type="submission" date="2018-07" db="EMBL/GenBank/DDBJ databases">
        <title>WGS assembly of Glycine max.</title>
        <authorList>
            <person name="Schmutz J."/>
            <person name="Cannon S."/>
            <person name="Schlueter J."/>
            <person name="Ma J."/>
            <person name="Mitros T."/>
            <person name="Nelson W."/>
            <person name="Hyten D."/>
            <person name="Song Q."/>
            <person name="Thelen J."/>
            <person name="Cheng J."/>
            <person name="Xu D."/>
            <person name="Hellsten U."/>
            <person name="May G."/>
            <person name="Yu Y."/>
            <person name="Sakurai T."/>
            <person name="Umezawa T."/>
            <person name="Bhattacharyya M."/>
            <person name="Sandhu D."/>
            <person name="Valliyodan B."/>
            <person name="Lindquist E."/>
            <person name="Peto M."/>
            <person name="Grant D."/>
            <person name="Shu S."/>
            <person name="Goodstein D."/>
            <person name="Barry K."/>
            <person name="Futrell-Griggs M."/>
            <person name="Abernathy B."/>
            <person name="Du J."/>
            <person name="Tian Z."/>
            <person name="Zhu L."/>
            <person name="Gill N."/>
            <person name="Joshi T."/>
            <person name="Libault M."/>
            <person name="Sethuraman A."/>
            <person name="Zhang X."/>
            <person name="Shinozaki K."/>
            <person name="Nguyen H."/>
            <person name="Wing R."/>
            <person name="Cregan P."/>
            <person name="Specht J."/>
            <person name="Grimwood J."/>
            <person name="Rokhsar D."/>
            <person name="Stacey G."/>
            <person name="Shoemaker R."/>
            <person name="Jackson S."/>
        </authorList>
    </citation>
    <scope>NUCLEOTIDE SEQUENCE</scope>
    <source>
        <tissue evidence="3">Callus</tissue>
    </source>
</reference>
<keyword evidence="5" id="KW-1185">Reference proteome</keyword>
<dbReference type="SMR" id="A0A0R0JFR0"/>
<dbReference type="Gene3D" id="3.40.47.10">
    <property type="match status" value="1"/>
</dbReference>
<keyword evidence="1" id="KW-1133">Transmembrane helix</keyword>
<evidence type="ECO:0000313" key="3">
    <source>
        <dbReference type="EMBL" id="KRH53322.1"/>
    </source>
</evidence>
<proteinExistence type="predicted"/>
<keyword evidence="1" id="KW-0812">Transmembrane</keyword>
<dbReference type="EnsemblPlants" id="KRH53322">
    <property type="protein sequence ID" value="KRH53322"/>
    <property type="gene ID" value="GLYMA_06G118600"/>
</dbReference>
<evidence type="ECO:0000313" key="4">
    <source>
        <dbReference type="EnsemblPlants" id="KRH53322"/>
    </source>
</evidence>
<gene>
    <name evidence="3" type="ORF">GLYMA_06G118600</name>
</gene>
<dbReference type="PANTHER" id="PTHR11877:SF109">
    <property type="entry name" value="CHALCONE SYNTHASE"/>
    <property type="match status" value="1"/>
</dbReference>
<dbReference type="InParanoid" id="A0A0R0JFR0"/>
<dbReference type="InterPro" id="IPR011141">
    <property type="entry name" value="Polyketide_synthase_type-III"/>
</dbReference>
<dbReference type="EMBL" id="CM000839">
    <property type="protein sequence ID" value="KRH53322.1"/>
    <property type="molecule type" value="Genomic_DNA"/>
</dbReference>
<reference evidence="4" key="2">
    <citation type="submission" date="2018-02" db="UniProtKB">
        <authorList>
            <consortium name="EnsemblPlants"/>
        </authorList>
    </citation>
    <scope>IDENTIFICATION</scope>
    <source>
        <strain evidence="4">Williams 82</strain>
    </source>
</reference>
<evidence type="ECO:0000256" key="1">
    <source>
        <dbReference type="SAM" id="Phobius"/>
    </source>
</evidence>
<feature type="transmembrane region" description="Helical" evidence="1">
    <location>
        <begin position="56"/>
        <end position="74"/>
    </location>
</feature>
<dbReference type="AlphaFoldDB" id="A0A0R0JFR0"/>
<dbReference type="Pfam" id="PF00195">
    <property type="entry name" value="Chal_sti_synt_N"/>
    <property type="match status" value="1"/>
</dbReference>
<reference evidence="3 4" key="1">
    <citation type="journal article" date="2010" name="Nature">
        <title>Genome sequence of the palaeopolyploid soybean.</title>
        <authorList>
            <person name="Schmutz J."/>
            <person name="Cannon S.B."/>
            <person name="Schlueter J."/>
            <person name="Ma J."/>
            <person name="Mitros T."/>
            <person name="Nelson W."/>
            <person name="Hyten D.L."/>
            <person name="Song Q."/>
            <person name="Thelen J.J."/>
            <person name="Cheng J."/>
            <person name="Xu D."/>
            <person name="Hellsten U."/>
            <person name="May G.D."/>
            <person name="Yu Y."/>
            <person name="Sakurai T."/>
            <person name="Umezawa T."/>
            <person name="Bhattacharyya M.K."/>
            <person name="Sandhu D."/>
            <person name="Valliyodan B."/>
            <person name="Lindquist E."/>
            <person name="Peto M."/>
            <person name="Grant D."/>
            <person name="Shu S."/>
            <person name="Goodstein D."/>
            <person name="Barry K."/>
            <person name="Futrell-Griggs M."/>
            <person name="Abernathy B."/>
            <person name="Du J."/>
            <person name="Tian Z."/>
            <person name="Zhu L."/>
            <person name="Gill N."/>
            <person name="Joshi T."/>
            <person name="Libault M."/>
            <person name="Sethuraman A."/>
            <person name="Zhang X.-C."/>
            <person name="Shinozaki K."/>
            <person name="Nguyen H.T."/>
            <person name="Wing R.A."/>
            <person name="Cregan P."/>
            <person name="Specht J."/>
            <person name="Grimwood J."/>
            <person name="Rokhsar D."/>
            <person name="Stacey G."/>
            <person name="Shoemaker R.C."/>
            <person name="Jackson S.A."/>
        </authorList>
    </citation>
    <scope>NUCLEOTIDE SEQUENCE [LARGE SCALE GENOMIC DNA]</scope>
    <source>
        <strain evidence="4">cv. Williams 82</strain>
        <tissue evidence="3">Callus</tissue>
    </source>
</reference>
<dbReference type="InterPro" id="IPR016039">
    <property type="entry name" value="Thiolase-like"/>
</dbReference>
<dbReference type="PANTHER" id="PTHR11877">
    <property type="entry name" value="HYDROXYMETHYLGLUTARYL-COA SYNTHASE"/>
    <property type="match status" value="1"/>
</dbReference>
<protein>
    <recommendedName>
        <fullName evidence="2">Chalcone/stilbene synthase N-terminal domain-containing protein</fullName>
    </recommendedName>
</protein>
<name>A0A0R0JFR0_SOYBN</name>
<keyword evidence="1" id="KW-0472">Membrane</keyword>
<organism evidence="3">
    <name type="scientific">Glycine max</name>
    <name type="common">Soybean</name>
    <name type="synonym">Glycine hispida</name>
    <dbReference type="NCBI Taxonomy" id="3847"/>
    <lineage>
        <taxon>Eukaryota</taxon>
        <taxon>Viridiplantae</taxon>
        <taxon>Streptophyta</taxon>
        <taxon>Embryophyta</taxon>
        <taxon>Tracheophyta</taxon>
        <taxon>Spermatophyta</taxon>
        <taxon>Magnoliopsida</taxon>
        <taxon>eudicotyledons</taxon>
        <taxon>Gunneridae</taxon>
        <taxon>Pentapetalae</taxon>
        <taxon>rosids</taxon>
        <taxon>fabids</taxon>
        <taxon>Fabales</taxon>
        <taxon>Fabaceae</taxon>
        <taxon>Papilionoideae</taxon>
        <taxon>50 kb inversion clade</taxon>
        <taxon>NPAAA clade</taxon>
        <taxon>indigoferoid/millettioid clade</taxon>
        <taxon>Phaseoleae</taxon>
        <taxon>Glycine</taxon>
        <taxon>Glycine subgen. Soja</taxon>
    </lineage>
</organism>
<evidence type="ECO:0000313" key="5">
    <source>
        <dbReference type="Proteomes" id="UP000008827"/>
    </source>
</evidence>
<evidence type="ECO:0000259" key="2">
    <source>
        <dbReference type="Pfam" id="PF00195"/>
    </source>
</evidence>
<dbReference type="InterPro" id="IPR001099">
    <property type="entry name" value="Chalcone/stilbene_synt_N"/>
</dbReference>
<dbReference type="STRING" id="3847.A0A0R0JFR0"/>
<feature type="domain" description="Chalcone/stilbene synthase N-terminal" evidence="2">
    <location>
        <begin position="11"/>
        <end position="58"/>
    </location>
</feature>
<dbReference type="OMA" id="FKRICMF"/>
<accession>A0A0R0JFR0</accession>